<keyword evidence="1" id="KW-0812">Transmembrane</keyword>
<dbReference type="Pfam" id="PF05437">
    <property type="entry name" value="AzlD"/>
    <property type="match status" value="1"/>
</dbReference>
<feature type="transmembrane region" description="Helical" evidence="1">
    <location>
        <begin position="6"/>
        <end position="28"/>
    </location>
</feature>
<name>A0A9D1N6K2_9FIRM</name>
<evidence type="ECO:0000313" key="3">
    <source>
        <dbReference type="Proteomes" id="UP000824130"/>
    </source>
</evidence>
<dbReference type="Proteomes" id="UP000824130">
    <property type="component" value="Unassembled WGS sequence"/>
</dbReference>
<sequence length="105" mass="11350">MDFMSFLPYLLVMVGVTYLIRAVPFTIINKKIENRFINSFLYYIPYAVLSAMTFPAILYATGSPASAGAGLVVAVFLAFFRKSLLIVAVGACAAVLATELLMAAI</sequence>
<feature type="transmembrane region" description="Helical" evidence="1">
    <location>
        <begin position="64"/>
        <end position="80"/>
    </location>
</feature>
<organism evidence="2 3">
    <name type="scientific">Candidatus Allocopromorpha excrementipullorum</name>
    <dbReference type="NCBI Taxonomy" id="2840743"/>
    <lineage>
        <taxon>Bacteria</taxon>
        <taxon>Bacillati</taxon>
        <taxon>Bacillota</taxon>
        <taxon>Clostridia</taxon>
        <taxon>Eubacteriales</taxon>
        <taxon>Eubacteriaceae</taxon>
        <taxon>Eubacteriaceae incertae sedis</taxon>
        <taxon>Candidatus Allocopromorpha</taxon>
    </lineage>
</organism>
<gene>
    <name evidence="2" type="ORF">IAD25_05100</name>
</gene>
<comment type="caution">
    <text evidence="2">The sequence shown here is derived from an EMBL/GenBank/DDBJ whole genome shotgun (WGS) entry which is preliminary data.</text>
</comment>
<feature type="transmembrane region" description="Helical" evidence="1">
    <location>
        <begin position="40"/>
        <end position="58"/>
    </location>
</feature>
<keyword evidence="1" id="KW-0472">Membrane</keyword>
<evidence type="ECO:0000313" key="2">
    <source>
        <dbReference type="EMBL" id="HIU96074.1"/>
    </source>
</evidence>
<accession>A0A9D1N6K2</accession>
<dbReference type="AlphaFoldDB" id="A0A9D1N6K2"/>
<reference evidence="2" key="1">
    <citation type="submission" date="2020-10" db="EMBL/GenBank/DDBJ databases">
        <authorList>
            <person name="Gilroy R."/>
        </authorList>
    </citation>
    <scope>NUCLEOTIDE SEQUENCE</scope>
    <source>
        <strain evidence="2">ChiSjej4B22-8349</strain>
    </source>
</reference>
<evidence type="ECO:0000256" key="1">
    <source>
        <dbReference type="SAM" id="Phobius"/>
    </source>
</evidence>
<proteinExistence type="predicted"/>
<dbReference type="EMBL" id="DVOB01000113">
    <property type="protein sequence ID" value="HIU96074.1"/>
    <property type="molecule type" value="Genomic_DNA"/>
</dbReference>
<feature type="transmembrane region" description="Helical" evidence="1">
    <location>
        <begin position="85"/>
        <end position="104"/>
    </location>
</feature>
<protein>
    <submittedName>
        <fullName evidence="2">AzlD domain-containing protein</fullName>
    </submittedName>
</protein>
<keyword evidence="1" id="KW-1133">Transmembrane helix</keyword>
<reference evidence="2" key="2">
    <citation type="journal article" date="2021" name="PeerJ">
        <title>Extensive microbial diversity within the chicken gut microbiome revealed by metagenomics and culture.</title>
        <authorList>
            <person name="Gilroy R."/>
            <person name="Ravi A."/>
            <person name="Getino M."/>
            <person name="Pursley I."/>
            <person name="Horton D.L."/>
            <person name="Alikhan N.F."/>
            <person name="Baker D."/>
            <person name="Gharbi K."/>
            <person name="Hall N."/>
            <person name="Watson M."/>
            <person name="Adriaenssens E.M."/>
            <person name="Foster-Nyarko E."/>
            <person name="Jarju S."/>
            <person name="Secka A."/>
            <person name="Antonio M."/>
            <person name="Oren A."/>
            <person name="Chaudhuri R.R."/>
            <person name="La Ragione R."/>
            <person name="Hildebrand F."/>
            <person name="Pallen M.J."/>
        </authorList>
    </citation>
    <scope>NUCLEOTIDE SEQUENCE</scope>
    <source>
        <strain evidence="2">ChiSjej4B22-8349</strain>
    </source>
</reference>
<dbReference type="InterPro" id="IPR008407">
    <property type="entry name" value="Brnchd-chn_aa_trnsp_AzlD"/>
</dbReference>